<organism evidence="1">
    <name type="scientific">Amphimedon queenslandica</name>
    <name type="common">Sponge</name>
    <dbReference type="NCBI Taxonomy" id="400682"/>
    <lineage>
        <taxon>Eukaryota</taxon>
        <taxon>Metazoa</taxon>
        <taxon>Porifera</taxon>
        <taxon>Demospongiae</taxon>
        <taxon>Heteroscleromorpha</taxon>
        <taxon>Haplosclerida</taxon>
        <taxon>Niphatidae</taxon>
        <taxon>Amphimedon</taxon>
    </lineage>
</organism>
<evidence type="ECO:0000313" key="1">
    <source>
        <dbReference type="EnsemblMetazoa" id="Aqu2.1.18734_001"/>
    </source>
</evidence>
<name>A0A1X7TU79_AMPQE</name>
<dbReference type="InParanoid" id="A0A1X7TU79"/>
<protein>
    <submittedName>
        <fullName evidence="1">Uncharacterized protein</fullName>
    </submittedName>
</protein>
<accession>A0A1X7TU79</accession>
<reference evidence="1" key="1">
    <citation type="submission" date="2017-05" db="UniProtKB">
        <authorList>
            <consortium name="EnsemblMetazoa"/>
        </authorList>
    </citation>
    <scope>IDENTIFICATION</scope>
</reference>
<dbReference type="AlphaFoldDB" id="A0A1X7TU79"/>
<proteinExistence type="predicted"/>
<sequence length="109" mass="12390">MAIRPLKIGAESRTNHFIQYQPSKGIFKELKDEVNSILADNCIVYSVNPNGKVEECDLSQAVAVPLPKLNQSRGVPQDENPYGIQVYCNDVPCIYEFRLFQYIGCHRNE</sequence>
<dbReference type="EnsemblMetazoa" id="Aqu2.1.18734_001">
    <property type="protein sequence ID" value="Aqu2.1.18734_001"/>
    <property type="gene ID" value="Aqu2.1.18734"/>
</dbReference>